<dbReference type="GO" id="GO:0008237">
    <property type="term" value="F:metallopeptidase activity"/>
    <property type="evidence" value="ECO:0007669"/>
    <property type="project" value="UniProtKB-KW"/>
</dbReference>
<feature type="transmembrane region" description="Helical" evidence="11">
    <location>
        <begin position="373"/>
        <end position="405"/>
    </location>
</feature>
<evidence type="ECO:0000256" key="9">
    <source>
        <dbReference type="ARBA" id="ARBA00023049"/>
    </source>
</evidence>
<evidence type="ECO:0000256" key="3">
    <source>
        <dbReference type="ARBA" id="ARBA00007931"/>
    </source>
</evidence>
<evidence type="ECO:0000256" key="8">
    <source>
        <dbReference type="ARBA" id="ARBA00022989"/>
    </source>
</evidence>
<dbReference type="CDD" id="cd06163">
    <property type="entry name" value="S2P-M50_PDZ_RseP-like"/>
    <property type="match status" value="1"/>
</dbReference>
<name>A0ABP8D3W4_9FLAO</name>
<comment type="subcellular location">
    <subcellularLocation>
        <location evidence="2">Membrane</location>
        <topology evidence="2">Multi-pass membrane protein</topology>
    </subcellularLocation>
</comment>
<keyword evidence="4" id="KW-0645">Protease</keyword>
<dbReference type="Pfam" id="PF02163">
    <property type="entry name" value="Peptidase_M50"/>
    <property type="match status" value="1"/>
</dbReference>
<dbReference type="EC" id="3.4.24.-" evidence="11"/>
<comment type="cofactor">
    <cofactor evidence="1 11">
        <name>Zn(2+)</name>
        <dbReference type="ChEBI" id="CHEBI:29105"/>
    </cofactor>
</comment>
<keyword evidence="7 11" id="KW-0862">Zinc</keyword>
<keyword evidence="11" id="KW-0479">Metal-binding</keyword>
<keyword evidence="8 11" id="KW-1133">Transmembrane helix</keyword>
<dbReference type="InterPro" id="IPR004387">
    <property type="entry name" value="Pept_M50_Zn"/>
</dbReference>
<organism evidence="13 14">
    <name type="scientific">Winogradskyella damuponensis</name>
    <dbReference type="NCBI Taxonomy" id="943939"/>
    <lineage>
        <taxon>Bacteria</taxon>
        <taxon>Pseudomonadati</taxon>
        <taxon>Bacteroidota</taxon>
        <taxon>Flavobacteriia</taxon>
        <taxon>Flavobacteriales</taxon>
        <taxon>Flavobacteriaceae</taxon>
        <taxon>Winogradskyella</taxon>
    </lineage>
</organism>
<reference evidence="14" key="1">
    <citation type="journal article" date="2019" name="Int. J. Syst. Evol. Microbiol.">
        <title>The Global Catalogue of Microorganisms (GCM) 10K type strain sequencing project: providing services to taxonomists for standard genome sequencing and annotation.</title>
        <authorList>
            <consortium name="The Broad Institute Genomics Platform"/>
            <consortium name="The Broad Institute Genome Sequencing Center for Infectious Disease"/>
            <person name="Wu L."/>
            <person name="Ma J."/>
        </authorList>
    </citation>
    <scope>NUCLEOTIDE SEQUENCE [LARGE SCALE GENOMIC DNA]</scope>
    <source>
        <strain evidence="14">JCM 17633</strain>
    </source>
</reference>
<keyword evidence="5 11" id="KW-0812">Transmembrane</keyword>
<comment type="similarity">
    <text evidence="3 11">Belongs to the peptidase M50B family.</text>
</comment>
<evidence type="ECO:0000259" key="12">
    <source>
        <dbReference type="Pfam" id="PF02163"/>
    </source>
</evidence>
<feature type="transmembrane region" description="Helical" evidence="11">
    <location>
        <begin position="103"/>
        <end position="124"/>
    </location>
</feature>
<dbReference type="Proteomes" id="UP001501682">
    <property type="component" value="Unassembled WGS sequence"/>
</dbReference>
<dbReference type="EMBL" id="BAABCB010000051">
    <property type="protein sequence ID" value="GAA4246831.1"/>
    <property type="molecule type" value="Genomic_DNA"/>
</dbReference>
<keyword evidence="14" id="KW-1185">Reference proteome</keyword>
<dbReference type="NCBIfam" id="TIGR00054">
    <property type="entry name" value="RIP metalloprotease RseP"/>
    <property type="match status" value="1"/>
</dbReference>
<evidence type="ECO:0000256" key="2">
    <source>
        <dbReference type="ARBA" id="ARBA00004141"/>
    </source>
</evidence>
<keyword evidence="6 11" id="KW-0378">Hydrolase</keyword>
<evidence type="ECO:0000256" key="6">
    <source>
        <dbReference type="ARBA" id="ARBA00022801"/>
    </source>
</evidence>
<keyword evidence="9 11" id="KW-0482">Metalloprotease</keyword>
<dbReference type="SUPFAM" id="SSF50156">
    <property type="entry name" value="PDZ domain-like"/>
    <property type="match status" value="2"/>
</dbReference>
<protein>
    <recommendedName>
        <fullName evidence="11">Zinc metalloprotease</fullName>
        <ecNumber evidence="11">3.4.24.-</ecNumber>
    </recommendedName>
</protein>
<evidence type="ECO:0000256" key="7">
    <source>
        <dbReference type="ARBA" id="ARBA00022833"/>
    </source>
</evidence>
<proteinExistence type="inferred from homology"/>
<feature type="domain" description="Peptidase M50" evidence="12">
    <location>
        <begin position="10"/>
        <end position="432"/>
    </location>
</feature>
<dbReference type="PANTHER" id="PTHR42837:SF2">
    <property type="entry name" value="MEMBRANE METALLOPROTEASE ARASP2, CHLOROPLASTIC-RELATED"/>
    <property type="match status" value="1"/>
</dbReference>
<sequence>MEFIIKISQFLLSLSLLIVLHELGHFIPAKLFKTKVEKFYLFFDVKFSLFKKKIGDTVYGIGWLPLGGYVKIAGMIDESMDKEQMALPPQPWEFRSKPAWQRLIIMLGGVTVNFILAYVIYVAISFTYGDTDVTTDSMKDGFWIENELLLDVGFKNGDKILAINDEKVDTYYDVKKNLVKGEKYSIVRDNQKKEIVLPKDFLGQLSSAERKNGTFKLRIPFMVGTVPDTSINKSVDIKTGDILLALNGEEIRYFDQVADKLLEYKNQSVTATFLREDEKIDRTLEVDKNGKFGVGLATHNSRFAELGYFDIIHKDYTFLESFGGGVDKFKEQVSGYFDQLGKIFTPSTGAYKGVGGFKAIFDVFPDQWIWQDFWGLTAFLSIMLAILNLLPIPALDGGHVVFLLFEIISGKKPSEKFLERAQVIGFFILIALVLFANGNDIFKALTN</sequence>
<feature type="transmembrane region" description="Helical" evidence="11">
    <location>
        <begin position="417"/>
        <end position="436"/>
    </location>
</feature>
<keyword evidence="10 11" id="KW-0472">Membrane</keyword>
<dbReference type="PANTHER" id="PTHR42837">
    <property type="entry name" value="REGULATOR OF SIGMA-E PROTEASE RSEP"/>
    <property type="match status" value="1"/>
</dbReference>
<evidence type="ECO:0000256" key="4">
    <source>
        <dbReference type="ARBA" id="ARBA00022670"/>
    </source>
</evidence>
<gene>
    <name evidence="13" type="primary">rseP</name>
    <name evidence="13" type="ORF">GCM10022292_34310</name>
</gene>
<evidence type="ECO:0000256" key="1">
    <source>
        <dbReference type="ARBA" id="ARBA00001947"/>
    </source>
</evidence>
<dbReference type="Gene3D" id="2.30.42.10">
    <property type="match status" value="2"/>
</dbReference>
<evidence type="ECO:0000313" key="14">
    <source>
        <dbReference type="Proteomes" id="UP001501682"/>
    </source>
</evidence>
<comment type="caution">
    <text evidence="13">The sequence shown here is derived from an EMBL/GenBank/DDBJ whole genome shotgun (WGS) entry which is preliminary data.</text>
</comment>
<evidence type="ECO:0000256" key="11">
    <source>
        <dbReference type="RuleBase" id="RU362031"/>
    </source>
</evidence>
<evidence type="ECO:0000313" key="13">
    <source>
        <dbReference type="EMBL" id="GAA4246831.1"/>
    </source>
</evidence>
<dbReference type="RefSeq" id="WP_344716155.1">
    <property type="nucleotide sequence ID" value="NZ_BAABCB010000051.1"/>
</dbReference>
<accession>A0ABP8D3W4</accession>
<evidence type="ECO:0000256" key="10">
    <source>
        <dbReference type="ARBA" id="ARBA00023136"/>
    </source>
</evidence>
<dbReference type="InterPro" id="IPR008915">
    <property type="entry name" value="Peptidase_M50"/>
</dbReference>
<evidence type="ECO:0000256" key="5">
    <source>
        <dbReference type="ARBA" id="ARBA00022692"/>
    </source>
</evidence>
<dbReference type="InterPro" id="IPR036034">
    <property type="entry name" value="PDZ_sf"/>
</dbReference>